<feature type="domain" description="MgtC/SapB/SrpB/YhiD N-terminal" evidence="2">
    <location>
        <begin position="11"/>
        <end position="132"/>
    </location>
</feature>
<feature type="transmembrane region" description="Helical" evidence="1">
    <location>
        <begin position="304"/>
        <end position="324"/>
    </location>
</feature>
<dbReference type="Proteomes" id="UP000000346">
    <property type="component" value="Chromosome"/>
</dbReference>
<feature type="transmembrane region" description="Helical" evidence="1">
    <location>
        <begin position="118"/>
        <end position="137"/>
    </location>
</feature>
<dbReference type="KEGG" id="asc:ASAC_0469"/>
<sequence length="417" mass="44798">MAMAYSELEPLLMSVAVGAIVGLVNEYRKITGSRIFLGLRTSIFTSMLGYVFALLYEKAGYLLLGVAFISITVIAATIYVERARATRSLGATTYVSMFLVFASGILVGMGMYLQGTVISVLVAVLSFYKTQLLNAISRIRREELLALLNLLVISLVILPLLPDKFIGPLGIFNPYEFWFTVVVVAIIFFAQYVTLRVSKRGLLAFTIIGGLISSTTVTLSLIQLSNERREASRSLALNTLLSNVPLALIQVLAAIYFTTYSAQLAAIVAVPTMLIALVLTLLGAIKFKELSPTNIEPPSTPLPILRIVEFAVLLFIITSVAKAIGVLFPSLLPITIFVSALGNALGAVIAVGILYNRSIITLKVAAQLALLSLTAGVIEKAFLSLLSSSWSYRRLVIAGSAALGAFTAVLMYLLGVA</sequence>
<dbReference type="Pfam" id="PF02308">
    <property type="entry name" value="MgtC"/>
    <property type="match status" value="1"/>
</dbReference>
<protein>
    <submittedName>
        <fullName evidence="4">Membrane protein</fullName>
    </submittedName>
</protein>
<dbReference type="EMBL" id="CP001742">
    <property type="protein sequence ID" value="ADL18876.1"/>
    <property type="molecule type" value="Genomic_DNA"/>
</dbReference>
<keyword evidence="5" id="KW-1185">Reference proteome</keyword>
<keyword evidence="1" id="KW-1133">Transmembrane helix</keyword>
<dbReference type="PANTHER" id="PTHR39084">
    <property type="entry name" value="MEMBRANE PROTEIN-RELATED"/>
    <property type="match status" value="1"/>
</dbReference>
<dbReference type="AlphaFoldDB" id="D9Q0N8"/>
<keyword evidence="1" id="KW-0812">Transmembrane</keyword>
<organism evidence="4 5">
    <name type="scientific">Acidilobus saccharovorans (strain DSM 16705 / JCM 18335 / VKM B-2471 / 345-15)</name>
    <dbReference type="NCBI Taxonomy" id="666510"/>
    <lineage>
        <taxon>Archaea</taxon>
        <taxon>Thermoproteota</taxon>
        <taxon>Thermoprotei</taxon>
        <taxon>Acidilobales</taxon>
        <taxon>Acidilobaceae</taxon>
        <taxon>Acidilobus</taxon>
    </lineage>
</organism>
<proteinExistence type="predicted"/>
<evidence type="ECO:0000259" key="2">
    <source>
        <dbReference type="Pfam" id="PF02308"/>
    </source>
</evidence>
<feature type="transmembrane region" description="Helical" evidence="1">
    <location>
        <begin position="35"/>
        <end position="55"/>
    </location>
</feature>
<feature type="transmembrane region" description="Helical" evidence="1">
    <location>
        <begin position="360"/>
        <end position="383"/>
    </location>
</feature>
<gene>
    <name evidence="4" type="ordered locus">ASAC_0469</name>
</gene>
<feature type="domain" description="DUF4010" evidence="3">
    <location>
        <begin position="182"/>
        <end position="386"/>
    </location>
</feature>
<reference evidence="4 5" key="1">
    <citation type="journal article" date="2010" name="Appl. Environ. Microbiol.">
        <title>The genome sequence of the crenarchaeon Acidilobus saccharovorans supports a new order, Acidilobales, and suggests an important ecological role in terrestrial acidic hot springs.</title>
        <authorList>
            <person name="Mardanov A.V."/>
            <person name="Svetlitchnyi V.A."/>
            <person name="Beletsky A.V."/>
            <person name="Prokofeva M.I."/>
            <person name="Bonch-Osmolovskaya E.A."/>
            <person name="Ravin N.V."/>
            <person name="Skryabin K.G."/>
        </authorList>
    </citation>
    <scope>NUCLEOTIDE SEQUENCE [LARGE SCALE GENOMIC DNA]</scope>
    <source>
        <strain evidence="5">DSM 16705 / JCM 18335 / VKM B-2471 / 345-15</strain>
    </source>
</reference>
<feature type="transmembrane region" description="Helical" evidence="1">
    <location>
        <begin position="331"/>
        <end position="354"/>
    </location>
</feature>
<keyword evidence="1" id="KW-0472">Membrane</keyword>
<dbReference type="InParanoid" id="D9Q0N8"/>
<evidence type="ECO:0000313" key="5">
    <source>
        <dbReference type="Proteomes" id="UP000000346"/>
    </source>
</evidence>
<feature type="transmembrane region" description="Helical" evidence="1">
    <location>
        <begin position="264"/>
        <end position="284"/>
    </location>
</feature>
<dbReference type="STRING" id="666510.ASAC_0469"/>
<dbReference type="eggNOG" id="arCOG04203">
    <property type="taxonomic scope" value="Archaea"/>
</dbReference>
<dbReference type="InterPro" id="IPR025105">
    <property type="entry name" value="DUF4010"/>
</dbReference>
<dbReference type="HOGENOM" id="CLU_656576_0_0_2"/>
<dbReference type="PANTHER" id="PTHR39084:SF1">
    <property type="entry name" value="DUF4010 DOMAIN-CONTAINING PROTEIN"/>
    <property type="match status" value="1"/>
</dbReference>
<feature type="transmembrane region" description="Helical" evidence="1">
    <location>
        <begin position="61"/>
        <end position="80"/>
    </location>
</feature>
<evidence type="ECO:0000313" key="4">
    <source>
        <dbReference type="EMBL" id="ADL18876.1"/>
    </source>
</evidence>
<evidence type="ECO:0000259" key="3">
    <source>
        <dbReference type="Pfam" id="PF13194"/>
    </source>
</evidence>
<dbReference type="Pfam" id="PF13194">
    <property type="entry name" value="DUF4010"/>
    <property type="match status" value="1"/>
</dbReference>
<accession>D9Q0N8</accession>
<feature type="transmembrane region" description="Helical" evidence="1">
    <location>
        <begin position="144"/>
        <end position="162"/>
    </location>
</feature>
<feature type="transmembrane region" description="Helical" evidence="1">
    <location>
        <begin position="177"/>
        <end position="195"/>
    </location>
</feature>
<evidence type="ECO:0000256" key="1">
    <source>
        <dbReference type="SAM" id="Phobius"/>
    </source>
</evidence>
<feature type="transmembrane region" description="Helical" evidence="1">
    <location>
        <begin position="202"/>
        <end position="223"/>
    </location>
</feature>
<feature type="transmembrane region" description="Helical" evidence="1">
    <location>
        <begin position="92"/>
        <end position="112"/>
    </location>
</feature>
<feature type="transmembrane region" description="Helical" evidence="1">
    <location>
        <begin position="12"/>
        <end position="28"/>
    </location>
</feature>
<name>D9Q0N8_ACIS3</name>
<feature type="transmembrane region" description="Helical" evidence="1">
    <location>
        <begin position="235"/>
        <end position="257"/>
    </location>
</feature>
<feature type="transmembrane region" description="Helical" evidence="1">
    <location>
        <begin position="395"/>
        <end position="414"/>
    </location>
</feature>
<dbReference type="InterPro" id="IPR049177">
    <property type="entry name" value="MgtC_SapB_SrpB_YhiD_N"/>
</dbReference>